<dbReference type="RefSeq" id="XP_001025681.2">
    <property type="nucleotide sequence ID" value="XM_001025681.3"/>
</dbReference>
<dbReference type="InterPro" id="IPR006595">
    <property type="entry name" value="CTLH_C"/>
</dbReference>
<evidence type="ECO:0000256" key="1">
    <source>
        <dbReference type="SAM" id="Coils"/>
    </source>
</evidence>
<dbReference type="SMART" id="SM00667">
    <property type="entry name" value="LisH"/>
    <property type="match status" value="1"/>
</dbReference>
<dbReference type="Proteomes" id="UP000009168">
    <property type="component" value="Unassembled WGS sequence"/>
</dbReference>
<reference evidence="4" key="1">
    <citation type="journal article" date="2006" name="PLoS Biol.">
        <title>Macronuclear genome sequence of the ciliate Tetrahymena thermophila, a model eukaryote.</title>
        <authorList>
            <person name="Eisen J.A."/>
            <person name="Coyne R.S."/>
            <person name="Wu M."/>
            <person name="Wu D."/>
            <person name="Thiagarajan M."/>
            <person name="Wortman J.R."/>
            <person name="Badger J.H."/>
            <person name="Ren Q."/>
            <person name="Amedeo P."/>
            <person name="Jones K.M."/>
            <person name="Tallon L.J."/>
            <person name="Delcher A.L."/>
            <person name="Salzberg S.L."/>
            <person name="Silva J.C."/>
            <person name="Haas B.J."/>
            <person name="Majoros W.H."/>
            <person name="Farzad M."/>
            <person name="Carlton J.M."/>
            <person name="Smith R.K. Jr."/>
            <person name="Garg J."/>
            <person name="Pearlman R.E."/>
            <person name="Karrer K.M."/>
            <person name="Sun L."/>
            <person name="Manning G."/>
            <person name="Elde N.C."/>
            <person name="Turkewitz A.P."/>
            <person name="Asai D.J."/>
            <person name="Wilkes D.E."/>
            <person name="Wang Y."/>
            <person name="Cai H."/>
            <person name="Collins K."/>
            <person name="Stewart B.A."/>
            <person name="Lee S.R."/>
            <person name="Wilamowska K."/>
            <person name="Weinberg Z."/>
            <person name="Ruzzo W.L."/>
            <person name="Wloga D."/>
            <person name="Gaertig J."/>
            <person name="Frankel J."/>
            <person name="Tsao C.-C."/>
            <person name="Gorovsky M.A."/>
            <person name="Keeling P.J."/>
            <person name="Waller R.F."/>
            <person name="Patron N.J."/>
            <person name="Cherry J.M."/>
            <person name="Stover N.A."/>
            <person name="Krieger C.J."/>
            <person name="del Toro C."/>
            <person name="Ryder H.F."/>
            <person name="Williamson S.C."/>
            <person name="Barbeau R.A."/>
            <person name="Hamilton E.P."/>
            <person name="Orias E."/>
        </authorList>
    </citation>
    <scope>NUCLEOTIDE SEQUENCE [LARGE SCALE GENOMIC DNA]</scope>
    <source>
        <strain evidence="4">SB210</strain>
    </source>
</reference>
<dbReference type="HOGENOM" id="CLU_073203_1_0_1"/>
<proteinExistence type="predicted"/>
<dbReference type="FunCoup" id="Q24CD8">
    <property type="interactions" value="444"/>
</dbReference>
<dbReference type="InterPro" id="IPR050618">
    <property type="entry name" value="Ubq-SigPath_Reg"/>
</dbReference>
<dbReference type="PROSITE" id="PS50897">
    <property type="entry name" value="CTLH"/>
    <property type="match status" value="1"/>
</dbReference>
<dbReference type="Pfam" id="PF10607">
    <property type="entry name" value="CTLH"/>
    <property type="match status" value="1"/>
</dbReference>
<keyword evidence="4" id="KW-1185">Reference proteome</keyword>
<evidence type="ECO:0000259" key="2">
    <source>
        <dbReference type="PROSITE" id="PS50897"/>
    </source>
</evidence>
<keyword evidence="1" id="KW-0175">Coiled coil</keyword>
<dbReference type="InterPro" id="IPR024964">
    <property type="entry name" value="CTLH/CRA"/>
</dbReference>
<protein>
    <submittedName>
        <fullName evidence="3">Ran-binding protein in the microtubule-organising centre protein</fullName>
    </submittedName>
</protein>
<dbReference type="PANTHER" id="PTHR12864">
    <property type="entry name" value="RAN BINDING PROTEIN 9-RELATED"/>
    <property type="match status" value="1"/>
</dbReference>
<evidence type="ECO:0000313" key="3">
    <source>
        <dbReference type="EMBL" id="EAS05436.2"/>
    </source>
</evidence>
<feature type="domain" description="CTLH" evidence="2">
    <location>
        <begin position="75"/>
        <end position="125"/>
    </location>
</feature>
<name>Q24CD8_TETTS</name>
<feature type="coiled-coil region" evidence="1">
    <location>
        <begin position="9"/>
        <end position="36"/>
    </location>
</feature>
<dbReference type="GeneID" id="7826363"/>
<dbReference type="OMA" id="KMILWAQ"/>
<dbReference type="STRING" id="312017.Q24CD8"/>
<dbReference type="SMART" id="SM00668">
    <property type="entry name" value="CTLH"/>
    <property type="match status" value="1"/>
</dbReference>
<dbReference type="SMART" id="SM00757">
    <property type="entry name" value="CRA"/>
    <property type="match status" value="1"/>
</dbReference>
<dbReference type="InParanoid" id="Q24CD8"/>
<dbReference type="KEGG" id="tet:TTHERM_01079130"/>
<dbReference type="InterPro" id="IPR006594">
    <property type="entry name" value="LisH"/>
</dbReference>
<feature type="coiled-coil region" evidence="1">
    <location>
        <begin position="77"/>
        <end position="104"/>
    </location>
</feature>
<dbReference type="PROSITE" id="PS50896">
    <property type="entry name" value="LISH"/>
    <property type="match status" value="1"/>
</dbReference>
<organism evidence="3 4">
    <name type="scientific">Tetrahymena thermophila (strain SB210)</name>
    <dbReference type="NCBI Taxonomy" id="312017"/>
    <lineage>
        <taxon>Eukaryota</taxon>
        <taxon>Sar</taxon>
        <taxon>Alveolata</taxon>
        <taxon>Ciliophora</taxon>
        <taxon>Intramacronucleata</taxon>
        <taxon>Oligohymenophorea</taxon>
        <taxon>Hymenostomatida</taxon>
        <taxon>Tetrahymenina</taxon>
        <taxon>Tetrahymenidae</taxon>
        <taxon>Tetrahymena</taxon>
    </lineage>
</organism>
<dbReference type="eggNOG" id="KOG2659">
    <property type="taxonomic scope" value="Eukaryota"/>
</dbReference>
<dbReference type="Pfam" id="PF08513">
    <property type="entry name" value="LisH"/>
    <property type="match status" value="1"/>
</dbReference>
<dbReference type="AlphaFoldDB" id="Q24CD8"/>
<sequence>MNSFSIDSNKKKQISLEQWKEELKNVKIAKQDMNKLIMNFFLIEGYKEAAEKFREESQTEISEQDLECMQPRIDIRKLILNGQIDEAINELDKINKKVLEENKDINFNIKLQKCIELIRSEQIDKAISFAQEELLPILESSNEKKELYQDSMEKVMSLLAFENLQESPYQDLVSNSQRIKISSQINYEMLKGQQEKENKLPTLIKLLLWSQDKLSEKLEFPQIKNVSTAKFVTDNGNGSNNNKANQLVDYD</sequence>
<dbReference type="EMBL" id="GG662371">
    <property type="protein sequence ID" value="EAS05436.2"/>
    <property type="molecule type" value="Genomic_DNA"/>
</dbReference>
<dbReference type="InterPro" id="IPR013144">
    <property type="entry name" value="CRA_dom"/>
</dbReference>
<evidence type="ECO:0000313" key="4">
    <source>
        <dbReference type="Proteomes" id="UP000009168"/>
    </source>
</evidence>
<dbReference type="OrthoDB" id="2415936at2759"/>
<gene>
    <name evidence="3" type="ORF">TTHERM_01079130</name>
</gene>
<accession>Q24CD8</accession>